<evidence type="ECO:0000313" key="1">
    <source>
        <dbReference type="EMBL" id="SFU23956.1"/>
    </source>
</evidence>
<gene>
    <name evidence="1" type="ORF">SAMN05192563_102426</name>
</gene>
<evidence type="ECO:0000313" key="2">
    <source>
        <dbReference type="Proteomes" id="UP000198844"/>
    </source>
</evidence>
<reference evidence="1 2" key="1">
    <citation type="submission" date="2016-10" db="EMBL/GenBank/DDBJ databases">
        <authorList>
            <person name="de Groot N.N."/>
        </authorList>
    </citation>
    <scope>NUCLEOTIDE SEQUENCE [LARGE SCALE GENOMIC DNA]</scope>
    <source>
        <strain evidence="1 2">LMG 27731</strain>
    </source>
</reference>
<accession>A0A1I7EJ70</accession>
<dbReference type="EMBL" id="FPBH01000024">
    <property type="protein sequence ID" value="SFU23956.1"/>
    <property type="molecule type" value="Genomic_DNA"/>
</dbReference>
<name>A0A1I7EJ70_9BURK</name>
<dbReference type="AlphaFoldDB" id="A0A1I7EJ70"/>
<sequence length="102" mass="12124">MIYRRWDEAIPLYPALHKPKLRALTEFARNVLTWATCFEYKTVFRFAFLRSDLFCHHMKSTLATYQFLLCEAQLTRGTLHEVFEAERQLKRFLMGTGHSPIP</sequence>
<organism evidence="1 2">
    <name type="scientific">Paraburkholderia aspalathi</name>
    <dbReference type="NCBI Taxonomy" id="1324617"/>
    <lineage>
        <taxon>Bacteria</taxon>
        <taxon>Pseudomonadati</taxon>
        <taxon>Pseudomonadota</taxon>
        <taxon>Betaproteobacteria</taxon>
        <taxon>Burkholderiales</taxon>
        <taxon>Burkholderiaceae</taxon>
        <taxon>Paraburkholderia</taxon>
    </lineage>
</organism>
<dbReference type="Proteomes" id="UP000198844">
    <property type="component" value="Unassembled WGS sequence"/>
</dbReference>
<proteinExistence type="predicted"/>
<protein>
    <submittedName>
        <fullName evidence="1">Uncharacterized protein</fullName>
    </submittedName>
</protein>